<sequence length="323" mass="37166">MGKKFFELHSVMDMLREVCKLPCKNKKIYFFIFLSTLIPYFPQFLFIIYPPKSVSFRFSTRSVNSTSLDDPKQRLIFEEGTIPIILREVVLFFLMSMISFFSMVTTIYVSAMTYLQRQRDLKVKDLFKKIKNIWFRPMLTEFYSIVMGIGLLVLAIPLTVILVILKQVSLVIVIPLGIVLVILAIYLFMYFTLVWQLSIVTSVLEDCYGLQAIGKGAELLKGRKMVGFVLNFVLIMIPVGVTFILESMMNKNIYIQQPVILKLLISFCGMNFDILVTTLSLMMYTVFYLDCKHSRGEDVADEENMGFYTKVSTFPLVDSAALP</sequence>
<reference evidence="2 3" key="1">
    <citation type="submission" date="2020-06" db="EMBL/GenBank/DDBJ databases">
        <title>Transcriptomic and genomic resources for Thalictrum thalictroides and T. hernandezii: Facilitating candidate gene discovery in an emerging model plant lineage.</title>
        <authorList>
            <person name="Arias T."/>
            <person name="Riano-Pachon D.M."/>
            <person name="Di Stilio V.S."/>
        </authorList>
    </citation>
    <scope>NUCLEOTIDE SEQUENCE [LARGE SCALE GENOMIC DNA]</scope>
    <source>
        <strain evidence="3">cv. WT478/WT964</strain>
        <tissue evidence="2">Leaves</tissue>
    </source>
</reference>
<protein>
    <recommendedName>
        <fullName evidence="4">Transmembrane protein</fullName>
    </recommendedName>
</protein>
<evidence type="ECO:0000313" key="2">
    <source>
        <dbReference type="EMBL" id="KAF5197947.1"/>
    </source>
</evidence>
<dbReference type="EMBL" id="JABWDY010013976">
    <property type="protein sequence ID" value="KAF5197947.1"/>
    <property type="molecule type" value="Genomic_DNA"/>
</dbReference>
<feature type="transmembrane region" description="Helical" evidence="1">
    <location>
        <begin position="225"/>
        <end position="244"/>
    </location>
</feature>
<keyword evidence="1" id="KW-0472">Membrane</keyword>
<keyword evidence="1" id="KW-1133">Transmembrane helix</keyword>
<keyword evidence="1" id="KW-0812">Transmembrane</keyword>
<organism evidence="2 3">
    <name type="scientific">Thalictrum thalictroides</name>
    <name type="common">Rue-anemone</name>
    <name type="synonym">Anemone thalictroides</name>
    <dbReference type="NCBI Taxonomy" id="46969"/>
    <lineage>
        <taxon>Eukaryota</taxon>
        <taxon>Viridiplantae</taxon>
        <taxon>Streptophyta</taxon>
        <taxon>Embryophyta</taxon>
        <taxon>Tracheophyta</taxon>
        <taxon>Spermatophyta</taxon>
        <taxon>Magnoliopsida</taxon>
        <taxon>Ranunculales</taxon>
        <taxon>Ranunculaceae</taxon>
        <taxon>Thalictroideae</taxon>
        <taxon>Thalictrum</taxon>
    </lineage>
</organism>
<feature type="transmembrane region" description="Helical" evidence="1">
    <location>
        <begin position="142"/>
        <end position="165"/>
    </location>
</feature>
<dbReference type="Proteomes" id="UP000554482">
    <property type="component" value="Unassembled WGS sequence"/>
</dbReference>
<evidence type="ECO:0000313" key="3">
    <source>
        <dbReference type="Proteomes" id="UP000554482"/>
    </source>
</evidence>
<name>A0A7J6WLY4_THATH</name>
<evidence type="ECO:0008006" key="4">
    <source>
        <dbReference type="Google" id="ProtNLM"/>
    </source>
</evidence>
<feature type="transmembrane region" description="Helical" evidence="1">
    <location>
        <begin position="28"/>
        <end position="49"/>
    </location>
</feature>
<keyword evidence="3" id="KW-1185">Reference proteome</keyword>
<proteinExistence type="predicted"/>
<feature type="transmembrane region" description="Helical" evidence="1">
    <location>
        <begin position="264"/>
        <end position="287"/>
    </location>
</feature>
<feature type="transmembrane region" description="Helical" evidence="1">
    <location>
        <begin position="89"/>
        <end position="115"/>
    </location>
</feature>
<dbReference type="PANTHER" id="PTHR33133">
    <property type="entry name" value="OS08G0107100 PROTEIN-RELATED"/>
    <property type="match status" value="1"/>
</dbReference>
<dbReference type="OrthoDB" id="777403at2759"/>
<feature type="transmembrane region" description="Helical" evidence="1">
    <location>
        <begin position="171"/>
        <end position="195"/>
    </location>
</feature>
<gene>
    <name evidence="2" type="ORF">FRX31_012467</name>
</gene>
<evidence type="ECO:0000256" key="1">
    <source>
        <dbReference type="SAM" id="Phobius"/>
    </source>
</evidence>
<dbReference type="AlphaFoldDB" id="A0A7J6WLY4"/>
<dbReference type="PANTHER" id="PTHR33133:SF1">
    <property type="entry name" value="EXPRESSED PROTEIN-RELATED"/>
    <property type="match status" value="1"/>
</dbReference>
<comment type="caution">
    <text evidence="2">The sequence shown here is derived from an EMBL/GenBank/DDBJ whole genome shotgun (WGS) entry which is preliminary data.</text>
</comment>
<accession>A0A7J6WLY4</accession>